<evidence type="ECO:0000256" key="1">
    <source>
        <dbReference type="SAM" id="SignalP"/>
    </source>
</evidence>
<sequence length="370" mass="40846">MRKRLVIFALWMVGIGSAHAVCGPAGAPDATFYQPLAIHGNRSPEDWDAFGRSLKQIGIQSIYVQWSILNSIALFPLSDAVGKEIYARHISPLPNPPLPGLLAMAERNGIGLWIGLDLDPSFFQVHERNPDLLRVYFLRRELALEALLPDLGRLVATSPALHGWYITDELDDLHWQDTTRRALLTEHLAKITELLSSLTEHPVLIAISGFSNGRTSPSVLAEFWDTVLTKGRIDRLLFQDSIGAGKLSVQESTLYRDALAKKLGQRVHMVVEAFSVQQQNPDGSQFVGIPASTTEMHERLRLAMGAAMARPVLFSAPEYLLPSRAEEMSQSGNISTADRDHRAKALYDLQAKVAQQCVTSLPGIQGVNSR</sequence>
<proteinExistence type="predicted"/>
<organism evidence="3 4">
    <name type="scientific">Haematospirillum jordaniae</name>
    <dbReference type="NCBI Taxonomy" id="1549855"/>
    <lineage>
        <taxon>Bacteria</taxon>
        <taxon>Pseudomonadati</taxon>
        <taxon>Pseudomonadota</taxon>
        <taxon>Alphaproteobacteria</taxon>
        <taxon>Rhodospirillales</taxon>
        <taxon>Novispirillaceae</taxon>
        <taxon>Haematospirillum</taxon>
    </lineage>
</organism>
<dbReference type="Gene3D" id="3.20.20.80">
    <property type="entry name" value="Glycosidases"/>
    <property type="match status" value="1"/>
</dbReference>
<accession>A0A145VSA2</accession>
<gene>
    <name evidence="3" type="ORF">AY555_11245</name>
</gene>
<reference evidence="3 4" key="1">
    <citation type="submission" date="2016-02" db="EMBL/GenBank/DDBJ databases">
        <title>Complete Genome of H5569, the type strain of the newly described species Haematospirillium jordaniae.</title>
        <authorList>
            <person name="Nicholson A.C."/>
            <person name="Humrighouse B.W."/>
            <person name="Loparov V."/>
            <person name="McQuiston J.R."/>
        </authorList>
    </citation>
    <scope>NUCLEOTIDE SEQUENCE [LARGE SCALE GENOMIC DNA]</scope>
    <source>
        <strain evidence="3 4">H5569</strain>
        <plasmid evidence="4">Plasmid unnamed 2</plasmid>
    </source>
</reference>
<keyword evidence="4" id="KW-1185">Reference proteome</keyword>
<dbReference type="KEGG" id="hjo:AY555_11245"/>
<geneLocation type="plasmid" evidence="3 4">
    <name>unnamed 2</name>
</geneLocation>
<keyword evidence="3" id="KW-0614">Plasmid</keyword>
<feature type="domain" description="DUF4434" evidence="2">
    <location>
        <begin position="31"/>
        <end position="323"/>
    </location>
</feature>
<dbReference type="RefSeq" id="WP_066137343.1">
    <property type="nucleotide sequence ID" value="NZ_CP014527.1"/>
</dbReference>
<dbReference type="InterPro" id="IPR027849">
    <property type="entry name" value="DUF4434"/>
</dbReference>
<dbReference type="AlphaFoldDB" id="A0A145VSA2"/>
<dbReference type="Proteomes" id="UP000076066">
    <property type="component" value="Plasmid unnamed 2"/>
</dbReference>
<dbReference type="EMBL" id="CP014527">
    <property type="protein sequence ID" value="AMW35927.1"/>
    <property type="molecule type" value="Genomic_DNA"/>
</dbReference>
<name>A0A145VSA2_9PROT</name>
<evidence type="ECO:0000313" key="3">
    <source>
        <dbReference type="EMBL" id="AMW35927.1"/>
    </source>
</evidence>
<feature type="signal peptide" evidence="1">
    <location>
        <begin position="1"/>
        <end position="20"/>
    </location>
</feature>
<evidence type="ECO:0000313" key="4">
    <source>
        <dbReference type="Proteomes" id="UP000076066"/>
    </source>
</evidence>
<dbReference type="GeneID" id="53317719"/>
<dbReference type="Pfam" id="PF14488">
    <property type="entry name" value="DUF4434"/>
    <property type="match status" value="1"/>
</dbReference>
<protein>
    <recommendedName>
        <fullName evidence="2">DUF4434 domain-containing protein</fullName>
    </recommendedName>
</protein>
<feature type="chain" id="PRO_5044368652" description="DUF4434 domain-containing protein" evidence="1">
    <location>
        <begin position="21"/>
        <end position="370"/>
    </location>
</feature>
<evidence type="ECO:0000259" key="2">
    <source>
        <dbReference type="Pfam" id="PF14488"/>
    </source>
</evidence>
<keyword evidence="1" id="KW-0732">Signal</keyword>
<dbReference type="OrthoDB" id="7344472at2"/>